<organism evidence="1 2">
    <name type="scientific">Brachionus plicatilis</name>
    <name type="common">Marine rotifer</name>
    <name type="synonym">Brachionus muelleri</name>
    <dbReference type="NCBI Taxonomy" id="10195"/>
    <lineage>
        <taxon>Eukaryota</taxon>
        <taxon>Metazoa</taxon>
        <taxon>Spiralia</taxon>
        <taxon>Gnathifera</taxon>
        <taxon>Rotifera</taxon>
        <taxon>Eurotatoria</taxon>
        <taxon>Monogononta</taxon>
        <taxon>Pseudotrocha</taxon>
        <taxon>Ploima</taxon>
        <taxon>Brachionidae</taxon>
        <taxon>Brachionus</taxon>
    </lineage>
</organism>
<accession>A0A3M7T1E3</accession>
<protein>
    <submittedName>
        <fullName evidence="1">Uncharacterized protein</fullName>
    </submittedName>
</protein>
<sequence length="104" mass="12163">MTFLAMFPFKNIHINLKKHLQNTFNLTEIYLSKYYKTILFMNEGINASIFWFRLFKSKYSMKTSGGLIFSGKIKSLDGIRRKRGANLMLGQCLLDLKIYVNPIN</sequence>
<evidence type="ECO:0000313" key="2">
    <source>
        <dbReference type="Proteomes" id="UP000276133"/>
    </source>
</evidence>
<dbReference type="EMBL" id="REGN01000442">
    <property type="protein sequence ID" value="RNA41861.1"/>
    <property type="molecule type" value="Genomic_DNA"/>
</dbReference>
<gene>
    <name evidence="1" type="ORF">BpHYR1_053895</name>
</gene>
<comment type="caution">
    <text evidence="1">The sequence shown here is derived from an EMBL/GenBank/DDBJ whole genome shotgun (WGS) entry which is preliminary data.</text>
</comment>
<reference evidence="1 2" key="1">
    <citation type="journal article" date="2018" name="Sci. Rep.">
        <title>Genomic signatures of local adaptation to the degree of environmental predictability in rotifers.</title>
        <authorList>
            <person name="Franch-Gras L."/>
            <person name="Hahn C."/>
            <person name="Garcia-Roger E.M."/>
            <person name="Carmona M.J."/>
            <person name="Serra M."/>
            <person name="Gomez A."/>
        </authorList>
    </citation>
    <scope>NUCLEOTIDE SEQUENCE [LARGE SCALE GENOMIC DNA]</scope>
    <source>
        <strain evidence="1">HYR1</strain>
    </source>
</reference>
<dbReference type="Proteomes" id="UP000276133">
    <property type="component" value="Unassembled WGS sequence"/>
</dbReference>
<evidence type="ECO:0000313" key="1">
    <source>
        <dbReference type="EMBL" id="RNA41861.1"/>
    </source>
</evidence>
<keyword evidence="2" id="KW-1185">Reference proteome</keyword>
<dbReference type="AlphaFoldDB" id="A0A3M7T1E3"/>
<name>A0A3M7T1E3_BRAPC</name>
<proteinExistence type="predicted"/>